<dbReference type="InterPro" id="IPR044060">
    <property type="entry name" value="Bacterial_rp_domain"/>
</dbReference>
<organism evidence="2">
    <name type="scientific">freshwater metagenome</name>
    <dbReference type="NCBI Taxonomy" id="449393"/>
    <lineage>
        <taxon>unclassified sequences</taxon>
        <taxon>metagenomes</taxon>
        <taxon>ecological metagenomes</taxon>
    </lineage>
</organism>
<dbReference type="Pfam" id="PF18998">
    <property type="entry name" value="Flg_new_2"/>
    <property type="match status" value="1"/>
</dbReference>
<name>A0A6J7GHP0_9ZZZZ</name>
<sequence length="273" mass="29032">MRKETTVTRDIWLDAFFFVNTVVHTYSINRDRGTITGGSYREPSGVVWAEYNVELQCGEKASSLIEVTAKDCCVFTRWSDGVVSNPRSDSSAVGKSVTAVLELKKFDLAYSANSGGSITGSTAQQVKWGTSATAVTAVATNGYRFSSWSDGITTATRTDTDVKSAIDVTARFVADSQNITVRTAGRGTISPSGDQAVSGGSSITFTFTPATGNSVLRVVVDGEVQASAPSSWTFRNVTGLHTLNVTFSDISAEQAACLANPRHIMIDGVCYLS</sequence>
<accession>A0A6J7GHP0</accession>
<protein>
    <submittedName>
        <fullName evidence="2">Unannotated protein</fullName>
    </submittedName>
</protein>
<evidence type="ECO:0000259" key="1">
    <source>
        <dbReference type="Pfam" id="PF18998"/>
    </source>
</evidence>
<dbReference type="EMBL" id="CAFBMR010000005">
    <property type="protein sequence ID" value="CAB4903950.1"/>
    <property type="molecule type" value="Genomic_DNA"/>
</dbReference>
<dbReference type="AlphaFoldDB" id="A0A6J7GHP0"/>
<gene>
    <name evidence="2" type="ORF">UFOPK3610_00294</name>
</gene>
<feature type="domain" description="Bacterial repeat" evidence="1">
    <location>
        <begin position="107"/>
        <end position="175"/>
    </location>
</feature>
<proteinExistence type="predicted"/>
<evidence type="ECO:0000313" key="2">
    <source>
        <dbReference type="EMBL" id="CAB4903950.1"/>
    </source>
</evidence>
<reference evidence="2" key="1">
    <citation type="submission" date="2020-05" db="EMBL/GenBank/DDBJ databases">
        <authorList>
            <person name="Chiriac C."/>
            <person name="Salcher M."/>
            <person name="Ghai R."/>
            <person name="Kavagutti S V."/>
        </authorList>
    </citation>
    <scope>NUCLEOTIDE SEQUENCE</scope>
</reference>